<sequence length="119" mass="12814">MQLSTIIFALFAGVAFASPASLEIRQTTNTACDLCRKDCFFGKGSNAVFEKSARARNICGLRPLPPLALTTYDAISVVSLCPKSTAANSMSRLNMQTPSAQNKMTKSSYSTVLHSEIET</sequence>
<comment type="caution">
    <text evidence="2">The sequence shown here is derived from an EMBL/GenBank/DDBJ whole genome shotgun (WGS) entry which is preliminary data.</text>
</comment>
<evidence type="ECO:0000313" key="2">
    <source>
        <dbReference type="EMBL" id="KAK1446167.1"/>
    </source>
</evidence>
<feature type="chain" id="PRO_5042612315" evidence="1">
    <location>
        <begin position="18"/>
        <end position="119"/>
    </location>
</feature>
<protein>
    <submittedName>
        <fullName evidence="2">Uncharacterized protein</fullName>
    </submittedName>
</protein>
<organism evidence="2 3">
    <name type="scientific">Colletotrichum melonis</name>
    <dbReference type="NCBI Taxonomy" id="1209925"/>
    <lineage>
        <taxon>Eukaryota</taxon>
        <taxon>Fungi</taxon>
        <taxon>Dikarya</taxon>
        <taxon>Ascomycota</taxon>
        <taxon>Pezizomycotina</taxon>
        <taxon>Sordariomycetes</taxon>
        <taxon>Hypocreomycetidae</taxon>
        <taxon>Glomerellales</taxon>
        <taxon>Glomerellaceae</taxon>
        <taxon>Colletotrichum</taxon>
        <taxon>Colletotrichum acutatum species complex</taxon>
    </lineage>
</organism>
<dbReference type="Proteomes" id="UP001239795">
    <property type="component" value="Unassembled WGS sequence"/>
</dbReference>
<proteinExistence type="predicted"/>
<dbReference type="AlphaFoldDB" id="A0AAI9XEN8"/>
<keyword evidence="3" id="KW-1185">Reference proteome</keyword>
<reference evidence="2 3" key="1">
    <citation type="submission" date="2016-10" db="EMBL/GenBank/DDBJ databases">
        <title>The genome sequence of Colletotrichum fioriniae PJ7.</title>
        <authorList>
            <person name="Baroncelli R."/>
        </authorList>
    </citation>
    <scope>NUCLEOTIDE SEQUENCE [LARGE SCALE GENOMIC DNA]</scope>
    <source>
        <strain evidence="2">Col 31</strain>
    </source>
</reference>
<keyword evidence="1" id="KW-0732">Signal</keyword>
<evidence type="ECO:0000256" key="1">
    <source>
        <dbReference type="SAM" id="SignalP"/>
    </source>
</evidence>
<accession>A0AAI9XEN8</accession>
<gene>
    <name evidence="2" type="ORF">CMEL01_10410</name>
</gene>
<evidence type="ECO:0000313" key="3">
    <source>
        <dbReference type="Proteomes" id="UP001239795"/>
    </source>
</evidence>
<feature type="signal peptide" evidence="1">
    <location>
        <begin position="1"/>
        <end position="17"/>
    </location>
</feature>
<dbReference type="EMBL" id="MLGG01000090">
    <property type="protein sequence ID" value="KAK1446167.1"/>
    <property type="molecule type" value="Genomic_DNA"/>
</dbReference>
<name>A0AAI9XEN8_9PEZI</name>